<organism evidence="2 3">
    <name type="scientific">Pyrus ussuriensis x Pyrus communis</name>
    <dbReference type="NCBI Taxonomy" id="2448454"/>
    <lineage>
        <taxon>Eukaryota</taxon>
        <taxon>Viridiplantae</taxon>
        <taxon>Streptophyta</taxon>
        <taxon>Embryophyta</taxon>
        <taxon>Tracheophyta</taxon>
        <taxon>Spermatophyta</taxon>
        <taxon>Magnoliopsida</taxon>
        <taxon>eudicotyledons</taxon>
        <taxon>Gunneridae</taxon>
        <taxon>Pentapetalae</taxon>
        <taxon>rosids</taxon>
        <taxon>fabids</taxon>
        <taxon>Rosales</taxon>
        <taxon>Rosaceae</taxon>
        <taxon>Amygdaloideae</taxon>
        <taxon>Maleae</taxon>
        <taxon>Pyrus</taxon>
    </lineage>
</organism>
<evidence type="ECO:0000313" key="3">
    <source>
        <dbReference type="Proteomes" id="UP000327157"/>
    </source>
</evidence>
<feature type="region of interest" description="Disordered" evidence="1">
    <location>
        <begin position="1"/>
        <end position="24"/>
    </location>
</feature>
<accession>A0A5N5EW01</accession>
<dbReference type="AlphaFoldDB" id="A0A5N5EW01"/>
<keyword evidence="3" id="KW-1185">Reference proteome</keyword>
<dbReference type="PANTHER" id="PTHR34213">
    <property type="entry name" value="NUCLEAR TRANSPORT FACTOR 2 (NTF2) FAMILY PROTEIN"/>
    <property type="match status" value="1"/>
</dbReference>
<gene>
    <name evidence="2" type="ORF">D8674_030405</name>
</gene>
<reference evidence="2 3" key="1">
    <citation type="submission" date="2019-09" db="EMBL/GenBank/DDBJ databases">
        <authorList>
            <person name="Ou C."/>
        </authorList>
    </citation>
    <scope>NUCLEOTIDE SEQUENCE [LARGE SCALE GENOMIC DNA]</scope>
    <source>
        <strain evidence="2">S2</strain>
        <tissue evidence="2">Leaf</tissue>
    </source>
</reference>
<dbReference type="SUPFAM" id="SSF54427">
    <property type="entry name" value="NTF2-like"/>
    <property type="match status" value="1"/>
</dbReference>
<comment type="caution">
    <text evidence="2">The sequence shown here is derived from an EMBL/GenBank/DDBJ whole genome shotgun (WGS) entry which is preliminary data.</text>
</comment>
<dbReference type="PANTHER" id="PTHR34213:SF2">
    <property type="entry name" value="NUCLEAR TRANSPORT FACTOR 2 (NTF2) FAMILY PROTEIN"/>
    <property type="match status" value="1"/>
</dbReference>
<dbReference type="Proteomes" id="UP000327157">
    <property type="component" value="Chromosome 7"/>
</dbReference>
<name>A0A5N5EW01_9ROSA</name>
<protein>
    <recommendedName>
        <fullName evidence="4">SnoaL-like domain-containing protein</fullName>
    </recommendedName>
</protein>
<dbReference type="OrthoDB" id="2400485at2759"/>
<sequence>MEKHPQGKEKEKEGSQSQTKKEGRCEFISGKQDGVSASVHDDIILHILKLYGSCATPSDFEIYSPNASFEDPLMCARGLKQIKSAFYSLPKVFSESRIVEYSVKENMVSPGNHEIWVDNKQHYKFMGKDIDMISLIKLSVLEGKVVRHEDWWDKKPLSNRETVKVPLLGRILEMARRGSMLATHVMMGFGKDPPDSTPTK</sequence>
<reference evidence="3" key="2">
    <citation type="submission" date="2019-10" db="EMBL/GenBank/DDBJ databases">
        <title>A de novo genome assembly of a pear dwarfing rootstock.</title>
        <authorList>
            <person name="Wang F."/>
            <person name="Wang J."/>
            <person name="Li S."/>
            <person name="Zhang Y."/>
            <person name="Fang M."/>
            <person name="Ma L."/>
            <person name="Zhao Y."/>
            <person name="Jiang S."/>
        </authorList>
    </citation>
    <scope>NUCLEOTIDE SEQUENCE [LARGE SCALE GENOMIC DNA]</scope>
</reference>
<evidence type="ECO:0000313" key="2">
    <source>
        <dbReference type="EMBL" id="KAB2594955.1"/>
    </source>
</evidence>
<dbReference type="EMBL" id="SMOL01000781">
    <property type="protein sequence ID" value="KAB2594955.1"/>
    <property type="molecule type" value="Genomic_DNA"/>
</dbReference>
<dbReference type="InterPro" id="IPR032710">
    <property type="entry name" value="NTF2-like_dom_sf"/>
</dbReference>
<reference evidence="2 3" key="3">
    <citation type="submission" date="2019-11" db="EMBL/GenBank/DDBJ databases">
        <title>A de novo genome assembly of a pear dwarfing rootstock.</title>
        <authorList>
            <person name="Wang F."/>
            <person name="Wang J."/>
            <person name="Li S."/>
            <person name="Zhang Y."/>
            <person name="Fang M."/>
            <person name="Ma L."/>
            <person name="Zhao Y."/>
            <person name="Jiang S."/>
        </authorList>
    </citation>
    <scope>NUCLEOTIDE SEQUENCE [LARGE SCALE GENOMIC DNA]</scope>
    <source>
        <strain evidence="2">S2</strain>
        <tissue evidence="2">Leaf</tissue>
    </source>
</reference>
<evidence type="ECO:0008006" key="4">
    <source>
        <dbReference type="Google" id="ProtNLM"/>
    </source>
</evidence>
<evidence type="ECO:0000256" key="1">
    <source>
        <dbReference type="SAM" id="MobiDB-lite"/>
    </source>
</evidence>
<proteinExistence type="predicted"/>